<dbReference type="Pfam" id="PF23324">
    <property type="entry name" value="DUF7086"/>
    <property type="match status" value="1"/>
</dbReference>
<dbReference type="PANTHER" id="PTHR34272:SF1">
    <property type="entry name" value="EXPRESSED PROTEIN"/>
    <property type="match status" value="1"/>
</dbReference>
<dbReference type="AlphaFoldDB" id="A0ABC8L118"/>
<dbReference type="EMBL" id="CAKOAT010319598">
    <property type="protein sequence ID" value="CAH8361903.1"/>
    <property type="molecule type" value="Genomic_DNA"/>
</dbReference>
<reference evidence="3 4" key="1">
    <citation type="submission" date="2022-03" db="EMBL/GenBank/DDBJ databases">
        <authorList>
            <person name="Macdonald S."/>
            <person name="Ahmed S."/>
            <person name="Newling K."/>
        </authorList>
    </citation>
    <scope>NUCLEOTIDE SEQUENCE [LARGE SCALE GENOMIC DNA]</scope>
</reference>
<gene>
    <name evidence="3" type="ORF">ERUC_LOCUS27659</name>
</gene>
<feature type="domain" description="DUF7086" evidence="2">
    <location>
        <begin position="163"/>
        <end position="293"/>
    </location>
</feature>
<organism evidence="3 4">
    <name type="scientific">Eruca vesicaria subsp. sativa</name>
    <name type="common">Garden rocket</name>
    <name type="synonym">Eruca sativa</name>
    <dbReference type="NCBI Taxonomy" id="29727"/>
    <lineage>
        <taxon>Eukaryota</taxon>
        <taxon>Viridiplantae</taxon>
        <taxon>Streptophyta</taxon>
        <taxon>Embryophyta</taxon>
        <taxon>Tracheophyta</taxon>
        <taxon>Spermatophyta</taxon>
        <taxon>Magnoliopsida</taxon>
        <taxon>eudicotyledons</taxon>
        <taxon>Gunneridae</taxon>
        <taxon>Pentapetalae</taxon>
        <taxon>rosids</taxon>
        <taxon>malvids</taxon>
        <taxon>Brassicales</taxon>
        <taxon>Brassicaceae</taxon>
        <taxon>Brassiceae</taxon>
        <taxon>Eruca</taxon>
    </lineage>
</organism>
<accession>A0ABC8L118</accession>
<proteinExistence type="predicted"/>
<evidence type="ECO:0000256" key="1">
    <source>
        <dbReference type="SAM" id="MobiDB-lite"/>
    </source>
</evidence>
<feature type="region of interest" description="Disordered" evidence="1">
    <location>
        <begin position="1"/>
        <end position="25"/>
    </location>
</feature>
<protein>
    <recommendedName>
        <fullName evidence="2">DUF7086 domain-containing protein</fullName>
    </recommendedName>
</protein>
<dbReference type="InterPro" id="IPR055513">
    <property type="entry name" value="DUF7086"/>
</dbReference>
<dbReference type="Proteomes" id="UP001642260">
    <property type="component" value="Unassembled WGS sequence"/>
</dbReference>
<feature type="region of interest" description="Disordered" evidence="1">
    <location>
        <begin position="103"/>
        <end position="140"/>
    </location>
</feature>
<evidence type="ECO:0000259" key="2">
    <source>
        <dbReference type="Pfam" id="PF23324"/>
    </source>
</evidence>
<evidence type="ECO:0000313" key="3">
    <source>
        <dbReference type="EMBL" id="CAH8361903.1"/>
    </source>
</evidence>
<sequence length="301" mass="33870">MDPNNNPNDHINLDLSLGTGPQGKDPVEQHGTFMQLLRSVNDPTQNLQTSPPPHHHVPPRYYNHTYPQNVSVSDLAAVPSPPLGVALPPSPSPYLGGQLLQPGVGALETPRPGTRLGRPPSGHHARRNSSKASGTVEKKLDDKEIVPPYPWATTRPARIQNLRYLYCNHINLIFGQVHCKPCESTQTIQYNLREKFGELYRYINDNKEVMRQRAQKVWSSPKLTPCGSCKNGMKPVIGENKEEINWLFLLLGQMLGCCTLDQLRYFCDKTSQHRTGAKDRVLYITYIGLCKQLEPCELFNL</sequence>
<dbReference type="PANTHER" id="PTHR34272">
    <property type="entry name" value="EXPRESSED PROTEIN"/>
    <property type="match status" value="1"/>
</dbReference>
<comment type="caution">
    <text evidence="3">The sequence shown here is derived from an EMBL/GenBank/DDBJ whole genome shotgun (WGS) entry which is preliminary data.</text>
</comment>
<feature type="compositionally biased region" description="Low complexity" evidence="1">
    <location>
        <begin position="109"/>
        <end position="120"/>
    </location>
</feature>
<keyword evidence="4" id="KW-1185">Reference proteome</keyword>
<evidence type="ECO:0000313" key="4">
    <source>
        <dbReference type="Proteomes" id="UP001642260"/>
    </source>
</evidence>
<name>A0ABC8L118_ERUVS</name>